<protein>
    <recommendedName>
        <fullName evidence="1">DUF7083 domain-containing protein</fullName>
    </recommendedName>
</protein>
<accession>A0A2G9V3H1</accession>
<sequence>MEKLAEVLSLMQSRMDHQEKTLELMQDAFLRALEKMEMRMTTANPAAAKHSIFDSLCRRIDKFYFDAENGRTFDIWYKRFKDVFDNDCAELNEQEKTRLLVSRLDEDSHQLFRGSIAPKSPSDLSWDEAIAIMDRLFGSGKTLFRRRFECLKILYDHQDFNSYETLVRTRCSDAKFDSINFDGLQCLIYVASTLRD</sequence>
<evidence type="ECO:0000313" key="3">
    <source>
        <dbReference type="Proteomes" id="UP000230423"/>
    </source>
</evidence>
<dbReference type="EMBL" id="KZ345013">
    <property type="protein sequence ID" value="PIO77051.1"/>
    <property type="molecule type" value="Genomic_DNA"/>
</dbReference>
<gene>
    <name evidence="2" type="ORF">TELCIR_00844</name>
</gene>
<dbReference type="InterPro" id="IPR055510">
    <property type="entry name" value="DUF7083"/>
</dbReference>
<name>A0A2G9V3H1_TELCI</name>
<evidence type="ECO:0000313" key="2">
    <source>
        <dbReference type="EMBL" id="PIO77051.1"/>
    </source>
</evidence>
<evidence type="ECO:0000259" key="1">
    <source>
        <dbReference type="Pfam" id="PF23309"/>
    </source>
</evidence>
<dbReference type="OrthoDB" id="5870688at2759"/>
<dbReference type="Pfam" id="PF23309">
    <property type="entry name" value="DUF7083"/>
    <property type="match status" value="1"/>
</dbReference>
<dbReference type="AlphaFoldDB" id="A0A2G9V3H1"/>
<keyword evidence="3" id="KW-1185">Reference proteome</keyword>
<organism evidence="2 3">
    <name type="scientific">Teladorsagia circumcincta</name>
    <name type="common">Brown stomach worm</name>
    <name type="synonym">Ostertagia circumcincta</name>
    <dbReference type="NCBI Taxonomy" id="45464"/>
    <lineage>
        <taxon>Eukaryota</taxon>
        <taxon>Metazoa</taxon>
        <taxon>Ecdysozoa</taxon>
        <taxon>Nematoda</taxon>
        <taxon>Chromadorea</taxon>
        <taxon>Rhabditida</taxon>
        <taxon>Rhabditina</taxon>
        <taxon>Rhabditomorpha</taxon>
        <taxon>Strongyloidea</taxon>
        <taxon>Trichostrongylidae</taxon>
        <taxon>Teladorsagia</taxon>
    </lineage>
</organism>
<reference evidence="2 3" key="1">
    <citation type="submission" date="2015-09" db="EMBL/GenBank/DDBJ databases">
        <title>Draft genome of the parasitic nematode Teladorsagia circumcincta isolate WARC Sus (inbred).</title>
        <authorList>
            <person name="Mitreva M."/>
        </authorList>
    </citation>
    <scope>NUCLEOTIDE SEQUENCE [LARGE SCALE GENOMIC DNA]</scope>
    <source>
        <strain evidence="2 3">S</strain>
    </source>
</reference>
<feature type="domain" description="DUF7083" evidence="1">
    <location>
        <begin position="53"/>
        <end position="139"/>
    </location>
</feature>
<proteinExistence type="predicted"/>
<dbReference type="Proteomes" id="UP000230423">
    <property type="component" value="Unassembled WGS sequence"/>
</dbReference>